<dbReference type="Pfam" id="PF18889">
    <property type="entry name" value="Beta_helix_3"/>
    <property type="match status" value="4"/>
</dbReference>
<dbReference type="Pfam" id="PF02368">
    <property type="entry name" value="Big_2"/>
    <property type="match status" value="2"/>
</dbReference>
<feature type="domain" description="BIG2" evidence="2">
    <location>
        <begin position="35"/>
        <end position="108"/>
    </location>
</feature>
<organism evidence="3 4">
    <name type="scientific">Xylanibacter ruminicola</name>
    <name type="common">Prevotella ruminicola</name>
    <dbReference type="NCBI Taxonomy" id="839"/>
    <lineage>
        <taxon>Bacteria</taxon>
        <taxon>Pseudomonadati</taxon>
        <taxon>Bacteroidota</taxon>
        <taxon>Bacteroidia</taxon>
        <taxon>Bacteroidales</taxon>
        <taxon>Prevotellaceae</taxon>
        <taxon>Xylanibacter</taxon>
    </lineage>
</organism>
<evidence type="ECO:0000313" key="3">
    <source>
        <dbReference type="EMBL" id="MBE6270726.1"/>
    </source>
</evidence>
<proteinExistence type="predicted"/>
<protein>
    <recommendedName>
        <fullName evidence="2">BIG2 domain-containing protein</fullName>
    </recommendedName>
</protein>
<dbReference type="SMART" id="SM00635">
    <property type="entry name" value="BID_2"/>
    <property type="match status" value="2"/>
</dbReference>
<feature type="chain" id="PRO_5038845852" description="BIG2 domain-containing protein" evidence="1">
    <location>
        <begin position="25"/>
        <end position="503"/>
    </location>
</feature>
<dbReference type="Proteomes" id="UP000806522">
    <property type="component" value="Unassembled WGS sequence"/>
</dbReference>
<evidence type="ECO:0000313" key="4">
    <source>
        <dbReference type="Proteomes" id="UP000806522"/>
    </source>
</evidence>
<evidence type="ECO:0000259" key="2">
    <source>
        <dbReference type="SMART" id="SM00635"/>
    </source>
</evidence>
<feature type="domain" description="BIG2" evidence="2">
    <location>
        <begin position="120"/>
        <end position="196"/>
    </location>
</feature>
<keyword evidence="1" id="KW-0732">Signal</keyword>
<name>A0A9D5P0M9_XYLRU</name>
<gene>
    <name evidence="3" type="ORF">E7101_07230</name>
</gene>
<accession>A0A9D5P0M9</accession>
<reference evidence="3" key="1">
    <citation type="submission" date="2019-04" db="EMBL/GenBank/DDBJ databases">
        <title>Evolution of Biomass-Degrading Anaerobic Consortia Revealed by Metagenomics.</title>
        <authorList>
            <person name="Peng X."/>
        </authorList>
    </citation>
    <scope>NUCLEOTIDE SEQUENCE</scope>
    <source>
        <strain evidence="3">SIG140</strain>
    </source>
</reference>
<evidence type="ECO:0000256" key="1">
    <source>
        <dbReference type="SAM" id="SignalP"/>
    </source>
</evidence>
<comment type="caution">
    <text evidence="3">The sequence shown here is derived from an EMBL/GenBank/DDBJ whole genome shotgun (WGS) entry which is preliminary data.</text>
</comment>
<dbReference type="InterPro" id="IPR008964">
    <property type="entry name" value="Invasin/intimin_cell_adhesion"/>
</dbReference>
<dbReference type="InterPro" id="IPR003343">
    <property type="entry name" value="Big_2"/>
</dbReference>
<dbReference type="Gene3D" id="2.60.40.1080">
    <property type="match status" value="2"/>
</dbReference>
<dbReference type="SMART" id="SM00710">
    <property type="entry name" value="PbH1"/>
    <property type="match status" value="5"/>
</dbReference>
<dbReference type="PROSITE" id="PS51257">
    <property type="entry name" value="PROKAR_LIPOPROTEIN"/>
    <property type="match status" value="1"/>
</dbReference>
<dbReference type="SUPFAM" id="SSF49373">
    <property type="entry name" value="Invasin/intimin cell-adhesion fragments"/>
    <property type="match status" value="2"/>
</dbReference>
<feature type="signal peptide" evidence="1">
    <location>
        <begin position="1"/>
        <end position="24"/>
    </location>
</feature>
<dbReference type="InterPro" id="IPR006626">
    <property type="entry name" value="PbH1"/>
</dbReference>
<sequence>MTKKSISRLLQASLMCCLAVLFTACEDFGTEDNPTPSYISINTSNVQLKLGDTFVRKAIVAGSAVVTYSSSDETIATVDQEGKVTGIGVGTATITVEVTGYNAAGKKIYIPEEKSYKVTVYDPVNSLSSPALLTVAVGNSATITPTIDPAGYPIQWSSSDESIATVDETGKVTGVKVSTVPVTITAKAGGKTATCNVVVASFDLSTLTAAYTAQDGDVLTGVTTYPVSIPNGATIYLANATVNNTVECLGDATVAMVKETVSTISAATTAIKSGPAGTTLTLSGEGTLNATSSAYNCACIGSQQQGAAGNIVIEGGIINATAGDYAAAIGAGNGGTCQDITIQGGTVTAHAGSKGAGIGTGANGWGATACGNITITGGIVNAYGGYAGAGIGAGCANYYSSTITCSGITITGGIVNAYGGAAGAGIGTGVREYSGGPCPTCGNITISGGTITATRGGNAVWDIGPGVFSGDPGTYYGVVSGTISVTVTVKDKNGNDASIYAAP</sequence>
<dbReference type="AlphaFoldDB" id="A0A9D5P0M9"/>
<dbReference type="EMBL" id="SUYC01000006">
    <property type="protein sequence ID" value="MBE6270726.1"/>
    <property type="molecule type" value="Genomic_DNA"/>
</dbReference>